<evidence type="ECO:0000313" key="2">
    <source>
        <dbReference type="Ensembl" id="ENSENLP00000008871.1"/>
    </source>
</evidence>
<feature type="region of interest" description="Disordered" evidence="1">
    <location>
        <begin position="1033"/>
        <end position="1073"/>
    </location>
</feature>
<feature type="region of interest" description="Disordered" evidence="1">
    <location>
        <begin position="389"/>
        <end position="425"/>
    </location>
</feature>
<feature type="compositionally biased region" description="Polar residues" evidence="1">
    <location>
        <begin position="80"/>
        <end position="100"/>
    </location>
</feature>
<reference evidence="2" key="3">
    <citation type="submission" date="2025-09" db="UniProtKB">
        <authorList>
            <consortium name="Ensembl"/>
        </authorList>
    </citation>
    <scope>IDENTIFICATION</scope>
</reference>
<protein>
    <submittedName>
        <fullName evidence="2">Uncharacterized protein</fullName>
    </submittedName>
</protein>
<proteinExistence type="predicted"/>
<reference evidence="2" key="2">
    <citation type="submission" date="2025-08" db="UniProtKB">
        <authorList>
            <consortium name="Ensembl"/>
        </authorList>
    </citation>
    <scope>IDENTIFICATION</scope>
</reference>
<feature type="compositionally biased region" description="Polar residues" evidence="1">
    <location>
        <begin position="803"/>
        <end position="812"/>
    </location>
</feature>
<feature type="region of interest" description="Disordered" evidence="1">
    <location>
        <begin position="947"/>
        <end position="967"/>
    </location>
</feature>
<dbReference type="Proteomes" id="UP000472264">
    <property type="component" value="Chromosome 18"/>
</dbReference>
<organism evidence="2 3">
    <name type="scientific">Echeneis naucrates</name>
    <name type="common">Live sharksucker</name>
    <dbReference type="NCBI Taxonomy" id="173247"/>
    <lineage>
        <taxon>Eukaryota</taxon>
        <taxon>Metazoa</taxon>
        <taxon>Chordata</taxon>
        <taxon>Craniata</taxon>
        <taxon>Vertebrata</taxon>
        <taxon>Euteleostomi</taxon>
        <taxon>Actinopterygii</taxon>
        <taxon>Neopterygii</taxon>
        <taxon>Teleostei</taxon>
        <taxon>Neoteleostei</taxon>
        <taxon>Acanthomorphata</taxon>
        <taxon>Carangaria</taxon>
        <taxon>Carangiformes</taxon>
        <taxon>Echeneidae</taxon>
        <taxon>Echeneis</taxon>
    </lineage>
</organism>
<feature type="region of interest" description="Disordered" evidence="1">
    <location>
        <begin position="1"/>
        <end position="22"/>
    </location>
</feature>
<feature type="region of interest" description="Disordered" evidence="1">
    <location>
        <begin position="786"/>
        <end position="888"/>
    </location>
</feature>
<feature type="compositionally biased region" description="Basic and acidic residues" evidence="1">
    <location>
        <begin position="660"/>
        <end position="702"/>
    </location>
</feature>
<feature type="compositionally biased region" description="Polar residues" evidence="1">
    <location>
        <begin position="355"/>
        <end position="367"/>
    </location>
</feature>
<feature type="compositionally biased region" description="Basic residues" evidence="1">
    <location>
        <begin position="604"/>
        <end position="622"/>
    </location>
</feature>
<dbReference type="AlphaFoldDB" id="A0A665TTY7"/>
<sequence length="1073" mass="117548">MSLPLYNPFVPGNQSSSQAQHNLGLGSSLSASVAPPNSGALTPSVLAHSGSFRAEQISDTKEDIEESADINKSREKVATLGNQKHQPTGQGTLSSYRMPMSSTSASLGQRVEGGSTSLDCLPSYTTSTFNDYFKLCPSPTSSSYGGSGDGRLNVSNQRGGDMQSVPGLGDYDQAVPDKSAAVTESSRPRYTSESAANILSHFGLEREDLEYLISYPEDQITPASLPFILRQIRIQKAQRATSAVQSKPYPEPQPTRSVTERDMLNSSAGAVLSQEEISSAGSSRVQGSSLTNSSYSSKLSSVASPSNDPAERMQSQPNQTSRSILSSLSLPKKDTDIRPFKSEASKVLPLKEPTENPQSASKTTPSNPMHHGVHPARPGLVLISTSKARGTKNLSKSKVEQLAVDQKTKKQQREQESQKLSVPQKGQALWPVQRVPSASLILSNTDALQTKQNSLLPNGHPMVIPPAPPQSVPNPVTPSNSQCPPQKVFKGLPAPATTQDYAAAMPRVFPHTCSLCHEECTFMKDWITHQNSSLHLERCTVLRAQYPEWGGEIILEPSSAGKNVKPSSSTTAEICQPCHQKTRHGSSSCSRSSSPTRQHERRDKHSRSQSPHSSRHNNRSRSHSWSPRYEDPNSSRYRSRSRSSERQSSPRKRKRWVSPSEERWSSPRSHEKPSPRWVDERLPSPRRSPERRSVRRSDERRPSPRRSHERRSPKRGHRHQPSPRSSKRRSSTESSTPQRLSSAERLVKRILQNPVIKSLPAECDLEATIKALVPTFLAEHTRIVSSSSSSSSSLMHKGDKCSSAPSSGGRKTSSSAAPSSSSATKKRESETTSTQKKSKQSVLTKTKDPVSMKQTNQKKQSVSTGSKSKPTTTSTSTKDPLPESQKTLIKLTEKPLSLCIEAKKVVTDEVKNGKATAKVTNPKDLVSKGKKKTANLKHEANVFVSKVERSSTVQKPETLQDRLPTLRTQEKLAEKAAKVINASSKFTASENHPDVETSKSEEWEAKFHETVVKQEKEDMPIELQHQLDFSKQDAVGKEATDAEPLACGEAGVEPSEPMEVENCAEKLPNSEIV</sequence>
<feature type="compositionally biased region" description="Basic residues" evidence="1">
    <location>
        <begin position="703"/>
        <end position="729"/>
    </location>
</feature>
<feature type="region of interest" description="Disordered" evidence="1">
    <location>
        <begin position="239"/>
        <end position="376"/>
    </location>
</feature>
<dbReference type="OMA" id="MEVENCA"/>
<feature type="compositionally biased region" description="Low complexity" evidence="1">
    <location>
        <begin position="813"/>
        <end position="823"/>
    </location>
</feature>
<feature type="compositionally biased region" description="Polar residues" evidence="1">
    <location>
        <begin position="12"/>
        <end position="21"/>
    </location>
</feature>
<name>A0A665TTY7_ECHNA</name>
<feature type="compositionally biased region" description="Low complexity" evidence="1">
    <location>
        <begin position="278"/>
        <end position="306"/>
    </location>
</feature>
<accession>A0A665TTY7</accession>
<feature type="compositionally biased region" description="Polar residues" evidence="1">
    <location>
        <begin position="313"/>
        <end position="329"/>
    </location>
</feature>
<feature type="region of interest" description="Disordered" evidence="1">
    <location>
        <begin position="557"/>
        <end position="745"/>
    </location>
</feature>
<feature type="compositionally biased region" description="Polar residues" evidence="1">
    <location>
        <begin position="831"/>
        <end position="844"/>
    </location>
</feature>
<feature type="compositionally biased region" description="Low complexity" evidence="1">
    <location>
        <begin position="861"/>
        <end position="878"/>
    </location>
</feature>
<feature type="compositionally biased region" description="Basic and acidic residues" evidence="1">
    <location>
        <begin position="331"/>
        <end position="344"/>
    </location>
</feature>
<feature type="region of interest" description="Disordered" evidence="1">
    <location>
        <begin position="76"/>
        <end position="100"/>
    </location>
</feature>
<evidence type="ECO:0000313" key="3">
    <source>
        <dbReference type="Proteomes" id="UP000472264"/>
    </source>
</evidence>
<evidence type="ECO:0000256" key="1">
    <source>
        <dbReference type="SAM" id="MobiDB-lite"/>
    </source>
</evidence>
<reference evidence="2" key="1">
    <citation type="submission" date="2021-04" db="EMBL/GenBank/DDBJ databases">
        <authorList>
            <consortium name="Wellcome Sanger Institute Data Sharing"/>
        </authorList>
    </citation>
    <scope>NUCLEOTIDE SEQUENCE [LARGE SCALE GENOMIC DNA]</scope>
</reference>
<keyword evidence="3" id="KW-1185">Reference proteome</keyword>
<dbReference type="InParanoid" id="A0A665TTY7"/>
<feature type="region of interest" description="Disordered" evidence="1">
    <location>
        <begin position="140"/>
        <end position="190"/>
    </location>
</feature>
<dbReference type="Ensembl" id="ENSENLT00000009300.1">
    <property type="protein sequence ID" value="ENSENLP00000008871.1"/>
    <property type="gene ID" value="ENSENLG00000004330.1"/>
</dbReference>
<feature type="compositionally biased region" description="Basic and acidic residues" evidence="1">
    <location>
        <begin position="406"/>
        <end position="417"/>
    </location>
</feature>